<dbReference type="Gene3D" id="3.40.605.10">
    <property type="entry name" value="Aldehyde Dehydrogenase, Chain A, domain 1"/>
    <property type="match status" value="1"/>
</dbReference>
<accession>A0A193LCA4</accession>
<keyword evidence="2 4" id="KW-0560">Oxidoreductase</keyword>
<organism evidence="6 7">
    <name type="scientific">Woeseia oceani</name>
    <dbReference type="NCBI Taxonomy" id="1548547"/>
    <lineage>
        <taxon>Bacteria</taxon>
        <taxon>Pseudomonadati</taxon>
        <taxon>Pseudomonadota</taxon>
        <taxon>Gammaproteobacteria</taxon>
        <taxon>Woeseiales</taxon>
        <taxon>Woeseiaceae</taxon>
        <taxon>Woeseia</taxon>
    </lineage>
</organism>
<evidence type="ECO:0000259" key="5">
    <source>
        <dbReference type="Pfam" id="PF00171"/>
    </source>
</evidence>
<evidence type="ECO:0000256" key="1">
    <source>
        <dbReference type="ARBA" id="ARBA00009986"/>
    </source>
</evidence>
<evidence type="ECO:0000256" key="2">
    <source>
        <dbReference type="ARBA" id="ARBA00023002"/>
    </source>
</evidence>
<dbReference type="InterPro" id="IPR016160">
    <property type="entry name" value="Ald_DH_CS_CYS"/>
</dbReference>
<dbReference type="Gene3D" id="3.40.309.10">
    <property type="entry name" value="Aldehyde Dehydrogenase, Chain A, domain 2"/>
    <property type="match status" value="1"/>
</dbReference>
<dbReference type="KEGG" id="woc:BA177_02065"/>
<evidence type="ECO:0000256" key="3">
    <source>
        <dbReference type="PROSITE-ProRule" id="PRU10007"/>
    </source>
</evidence>
<dbReference type="GO" id="GO:0004030">
    <property type="term" value="F:aldehyde dehydrogenase [NAD(P)+] activity"/>
    <property type="evidence" value="ECO:0007669"/>
    <property type="project" value="UniProtKB-ARBA"/>
</dbReference>
<dbReference type="RefSeq" id="WP_068612303.1">
    <property type="nucleotide sequence ID" value="NZ_CP016268.1"/>
</dbReference>
<dbReference type="PROSITE" id="PS00687">
    <property type="entry name" value="ALDEHYDE_DEHYDR_GLU"/>
    <property type="match status" value="1"/>
</dbReference>
<name>A0A193LCA4_9GAMM</name>
<evidence type="ECO:0000313" key="7">
    <source>
        <dbReference type="Proteomes" id="UP000092695"/>
    </source>
</evidence>
<dbReference type="InterPro" id="IPR016162">
    <property type="entry name" value="Ald_DH_N"/>
</dbReference>
<dbReference type="OrthoDB" id="9812625at2"/>
<feature type="active site" evidence="3">
    <location>
        <position position="274"/>
    </location>
</feature>
<evidence type="ECO:0000313" key="6">
    <source>
        <dbReference type="EMBL" id="ANO50165.1"/>
    </source>
</evidence>
<dbReference type="InterPro" id="IPR029510">
    <property type="entry name" value="Ald_DH_CS_GLU"/>
</dbReference>
<sequence length="504" mass="54573">MSIEALKQYSYTDWKKAAQRELAALETRHFIGGEFVDSLGGGRFDTVNPANQTVLASMAAAAPKDVDRAVAVARKAFRSGSWSRIAPRERMAVMYRFARLIEEHAERLALLDTLDMGKPIADMLEVDIPSVVDTVQFMAEYIDKIEGSVTSTEHDVTHFVLREPLGVVAAISPWNYPLLMAAWKIAPALSAGNTVVLKPAEQAPLSCLRLAELFVEAGGPPGVFNVINGIGEVTGKALALHNDVDKVTFTGSTEVGKLMLQYAGQSNMKKVSLECGGKSPQVFMADLPDLDAAVAAAYNGIFANMGEVCNAGSRLLVEQSIHEEFVERFVAEGKSAYIAGDPLDPETSLGPLVTAEAQQRVLAMIRAGKKEGAQLVFGGDVPEMNGSYINPTLFTGVSNTMRIAREEIFGPVAAIIPFTGIDEAVHIANDTMYGLAAGIWTRDINRAHRLIRELEAGVIWVNCFDEGDMTQPFGGYNQSGNARDKCVESLLSYTQTKSAWIRHG</sequence>
<dbReference type="PANTHER" id="PTHR11699">
    <property type="entry name" value="ALDEHYDE DEHYDROGENASE-RELATED"/>
    <property type="match status" value="1"/>
</dbReference>
<dbReference type="Proteomes" id="UP000092695">
    <property type="component" value="Chromosome"/>
</dbReference>
<reference evidence="6 7" key="1">
    <citation type="submission" date="2016-06" db="EMBL/GenBank/DDBJ databases">
        <title>Complete genome sequence of a deep-branching marine Gamma Proteobacterium Woeseia oceani type strain XK5.</title>
        <authorList>
            <person name="Mu D."/>
            <person name="Du Z."/>
        </authorList>
    </citation>
    <scope>NUCLEOTIDE SEQUENCE [LARGE SCALE GENOMIC DNA]</scope>
    <source>
        <strain evidence="6 7">XK5</strain>
    </source>
</reference>
<proteinExistence type="inferred from homology"/>
<dbReference type="SUPFAM" id="SSF53720">
    <property type="entry name" value="ALDH-like"/>
    <property type="match status" value="1"/>
</dbReference>
<dbReference type="EMBL" id="CP016268">
    <property type="protein sequence ID" value="ANO50165.1"/>
    <property type="molecule type" value="Genomic_DNA"/>
</dbReference>
<dbReference type="CDD" id="cd07112">
    <property type="entry name" value="ALDH_GABALDH-PuuC"/>
    <property type="match status" value="1"/>
</dbReference>
<dbReference type="STRING" id="1548547.BA177_02065"/>
<keyword evidence="7" id="KW-1185">Reference proteome</keyword>
<comment type="similarity">
    <text evidence="1 4">Belongs to the aldehyde dehydrogenase family.</text>
</comment>
<dbReference type="InterPro" id="IPR016163">
    <property type="entry name" value="Ald_DH_C"/>
</dbReference>
<dbReference type="AlphaFoldDB" id="A0A193LCA4"/>
<dbReference type="InterPro" id="IPR016161">
    <property type="entry name" value="Ald_DH/histidinol_DH"/>
</dbReference>
<feature type="domain" description="Aldehyde dehydrogenase" evidence="5">
    <location>
        <begin position="38"/>
        <end position="498"/>
    </location>
</feature>
<dbReference type="PROSITE" id="PS00070">
    <property type="entry name" value="ALDEHYDE_DEHYDR_CYS"/>
    <property type="match status" value="1"/>
</dbReference>
<dbReference type="InterPro" id="IPR015590">
    <property type="entry name" value="Aldehyde_DH_dom"/>
</dbReference>
<dbReference type="Pfam" id="PF00171">
    <property type="entry name" value="Aldedh"/>
    <property type="match status" value="1"/>
</dbReference>
<protein>
    <submittedName>
        <fullName evidence="6">Aldehyde dehydrogenase PuuC</fullName>
    </submittedName>
</protein>
<evidence type="ECO:0000256" key="4">
    <source>
        <dbReference type="RuleBase" id="RU003345"/>
    </source>
</evidence>
<dbReference type="FunFam" id="3.40.309.10:FF:000012">
    <property type="entry name" value="Betaine aldehyde dehydrogenase"/>
    <property type="match status" value="1"/>
</dbReference>
<dbReference type="FunFam" id="3.40.605.10:FF:000001">
    <property type="entry name" value="Aldehyde dehydrogenase 1"/>
    <property type="match status" value="1"/>
</dbReference>
<gene>
    <name evidence="6" type="ORF">BA177_02065</name>
</gene>